<dbReference type="Pfam" id="PF00753">
    <property type="entry name" value="Lactamase_B"/>
    <property type="match status" value="1"/>
</dbReference>
<dbReference type="KEGG" id="vbr:A6E01_17180"/>
<dbReference type="Gene3D" id="3.60.15.10">
    <property type="entry name" value="Ribonuclease Z/Hydroxyacylglutathione hydrolase-like"/>
    <property type="match status" value="1"/>
</dbReference>
<dbReference type="GO" id="GO:0046872">
    <property type="term" value="F:metal ion binding"/>
    <property type="evidence" value="ECO:0007669"/>
    <property type="project" value="UniProtKB-KW"/>
</dbReference>
<sequence>MNPVSIKSFFHDGSNTYSYLVTDNATKSSAIIDSVLDYDAAAGVTSTCSADDILRYAEQQHLTLQWILETHVHADHLSAASYLRDRCGAAMATGREITTVQSRFKQIFGLREFAADGSQFDLLLADGEEIPLGESNIHVMHTPGHTPSCVTFVVNETAAFVGDTIFMPDMGTARCDFPGGDAEQLYASIQKILELPPETELYMCHDYGPNGRECLYKTTVEEQRKSNIHVHQGCAKSEFVAMRNERDATLAMPALILPAVQINIRGGRFPEPESNGVSYLKTPLNVFKK</sequence>
<dbReference type="CDD" id="cd07724">
    <property type="entry name" value="POD-like_MBL-fold"/>
    <property type="match status" value="1"/>
</dbReference>
<dbReference type="GO" id="GO:0006749">
    <property type="term" value="P:glutathione metabolic process"/>
    <property type="evidence" value="ECO:0007669"/>
    <property type="project" value="InterPro"/>
</dbReference>
<dbReference type="AlphaFoldDB" id="A0AAN0XYH1"/>
<dbReference type="SMART" id="SM00849">
    <property type="entry name" value="Lactamase_B"/>
    <property type="match status" value="1"/>
</dbReference>
<dbReference type="InterPro" id="IPR051682">
    <property type="entry name" value="Mito_Persulfide_Diox"/>
</dbReference>
<organism evidence="3 4">
    <name type="scientific">Vibrio breoganii</name>
    <dbReference type="NCBI Taxonomy" id="553239"/>
    <lineage>
        <taxon>Bacteria</taxon>
        <taxon>Pseudomonadati</taxon>
        <taxon>Pseudomonadota</taxon>
        <taxon>Gammaproteobacteria</taxon>
        <taxon>Vibrionales</taxon>
        <taxon>Vibrionaceae</taxon>
        <taxon>Vibrio</taxon>
    </lineage>
</organism>
<dbReference type="GO" id="GO:0050313">
    <property type="term" value="F:sulfur dioxygenase activity"/>
    <property type="evidence" value="ECO:0007669"/>
    <property type="project" value="InterPro"/>
</dbReference>
<evidence type="ECO:0000256" key="1">
    <source>
        <dbReference type="ARBA" id="ARBA00022723"/>
    </source>
</evidence>
<dbReference type="InterPro" id="IPR044528">
    <property type="entry name" value="POD-like_MBL-fold"/>
</dbReference>
<dbReference type="SUPFAM" id="SSF56281">
    <property type="entry name" value="Metallo-hydrolase/oxidoreductase"/>
    <property type="match status" value="1"/>
</dbReference>
<dbReference type="RefSeq" id="WP_065210820.1">
    <property type="nucleotide sequence ID" value="NZ_CP016178.1"/>
</dbReference>
<feature type="domain" description="Metallo-beta-lactamase" evidence="2">
    <location>
        <begin position="15"/>
        <end position="205"/>
    </location>
</feature>
<dbReference type="EMBL" id="CP016178">
    <property type="protein sequence ID" value="ANO34919.1"/>
    <property type="molecule type" value="Genomic_DNA"/>
</dbReference>
<evidence type="ECO:0000313" key="3">
    <source>
        <dbReference type="EMBL" id="ANO34919.1"/>
    </source>
</evidence>
<dbReference type="Proteomes" id="UP000092018">
    <property type="component" value="Chromosome 2"/>
</dbReference>
<gene>
    <name evidence="3" type="ORF">A6E01_17180</name>
</gene>
<protein>
    <submittedName>
        <fullName evidence="3">MBL fold metallo-hydrolase</fullName>
    </submittedName>
</protein>
<dbReference type="InterPro" id="IPR001279">
    <property type="entry name" value="Metallo-B-lactamas"/>
</dbReference>
<dbReference type="PANTHER" id="PTHR43084">
    <property type="entry name" value="PERSULFIDE DIOXYGENASE ETHE1"/>
    <property type="match status" value="1"/>
</dbReference>
<dbReference type="InterPro" id="IPR036866">
    <property type="entry name" value="RibonucZ/Hydroxyglut_hydro"/>
</dbReference>
<keyword evidence="1" id="KW-0479">Metal-binding</keyword>
<name>A0AAN0XYH1_9VIBR</name>
<accession>A0AAN0XYH1</accession>
<evidence type="ECO:0000259" key="2">
    <source>
        <dbReference type="SMART" id="SM00849"/>
    </source>
</evidence>
<proteinExistence type="predicted"/>
<reference evidence="3 4" key="1">
    <citation type="submission" date="2016-06" db="EMBL/GenBank/DDBJ databases">
        <title>Adaptive Radiation by Waves of Gene Transfer Leads to Fine-Scale Resource Partitioning in Marine Microbes.</title>
        <authorList>
            <person name="Hehemann J.-H."/>
            <person name="Arevalo P."/>
            <person name="Datta M.S."/>
            <person name="Yu X."/>
            <person name="Corzett C."/>
            <person name="Henschel A."/>
            <person name="Preheim S.P."/>
            <person name="Timberlake S."/>
            <person name="Alm E.J."/>
            <person name="Polz M.F."/>
        </authorList>
    </citation>
    <scope>NUCLEOTIDE SEQUENCE [LARGE SCALE GENOMIC DNA]</scope>
    <source>
        <strain evidence="3 4">FF50</strain>
    </source>
</reference>
<dbReference type="PANTHER" id="PTHR43084:SF1">
    <property type="entry name" value="PERSULFIDE DIOXYGENASE ETHE1, MITOCHONDRIAL"/>
    <property type="match status" value="1"/>
</dbReference>
<evidence type="ECO:0000313" key="4">
    <source>
        <dbReference type="Proteomes" id="UP000092018"/>
    </source>
</evidence>
<dbReference type="GO" id="GO:0070813">
    <property type="term" value="P:hydrogen sulfide metabolic process"/>
    <property type="evidence" value="ECO:0007669"/>
    <property type="project" value="TreeGrafter"/>
</dbReference>